<dbReference type="Pfam" id="PF03610">
    <property type="entry name" value="EIIA-man"/>
    <property type="match status" value="1"/>
</dbReference>
<keyword evidence="4" id="KW-0762">Sugar transport</keyword>
<dbReference type="RefSeq" id="WP_207941782.1">
    <property type="nucleotide sequence ID" value="NZ_CP147251.1"/>
</dbReference>
<keyword evidence="2" id="KW-0813">Transport</keyword>
<dbReference type="PANTHER" id="PTHR33799:SF1">
    <property type="entry name" value="PTS SYSTEM MANNOSE-SPECIFIC EIIAB COMPONENT-RELATED"/>
    <property type="match status" value="1"/>
</dbReference>
<keyword evidence="7" id="KW-0418">Kinase</keyword>
<evidence type="ECO:0000313" key="10">
    <source>
        <dbReference type="Proteomes" id="UP000664701"/>
    </source>
</evidence>
<protein>
    <submittedName>
        <fullName evidence="9">PTS system, mannose-specific IIA component</fullName>
    </submittedName>
</protein>
<dbReference type="InterPro" id="IPR004701">
    <property type="entry name" value="PTS_EIIA_man-typ"/>
</dbReference>
<evidence type="ECO:0000256" key="5">
    <source>
        <dbReference type="ARBA" id="ARBA00022679"/>
    </source>
</evidence>
<evidence type="ECO:0000313" key="9">
    <source>
        <dbReference type="EMBL" id="WYJ78048.1"/>
    </source>
</evidence>
<evidence type="ECO:0000256" key="3">
    <source>
        <dbReference type="ARBA" id="ARBA00022490"/>
    </source>
</evidence>
<dbReference type="CDD" id="cd00006">
    <property type="entry name" value="PTS_IIA_man"/>
    <property type="match status" value="1"/>
</dbReference>
<proteinExistence type="predicted"/>
<evidence type="ECO:0000256" key="6">
    <source>
        <dbReference type="ARBA" id="ARBA00022683"/>
    </source>
</evidence>
<dbReference type="Gene3D" id="3.40.50.510">
    <property type="entry name" value="Phosphotransferase system, mannose-type IIA component"/>
    <property type="match status" value="1"/>
</dbReference>
<dbReference type="InterPro" id="IPR036662">
    <property type="entry name" value="PTS_EIIA_man-typ_sf"/>
</dbReference>
<organism evidence="9 10">
    <name type="scientific">Candidatus Enterococcus lowellii</name>
    <dbReference type="NCBI Taxonomy" id="2230877"/>
    <lineage>
        <taxon>Bacteria</taxon>
        <taxon>Bacillati</taxon>
        <taxon>Bacillota</taxon>
        <taxon>Bacilli</taxon>
        <taxon>Lactobacillales</taxon>
        <taxon>Enterococcaceae</taxon>
        <taxon>Enterococcus</taxon>
    </lineage>
</organism>
<keyword evidence="10" id="KW-1185">Reference proteome</keyword>
<evidence type="ECO:0000259" key="8">
    <source>
        <dbReference type="PROSITE" id="PS51096"/>
    </source>
</evidence>
<dbReference type="PROSITE" id="PS51096">
    <property type="entry name" value="PTS_EIIA_TYPE_4"/>
    <property type="match status" value="1"/>
</dbReference>
<dbReference type="PANTHER" id="PTHR33799">
    <property type="entry name" value="PTS PERMEASE-RELATED-RELATED"/>
    <property type="match status" value="1"/>
</dbReference>
<sequence>MSDTIGLLIMTHGDFGKAAIESAELIVGKQENYDTMSVFVVDQVDDLKQEMFDKADQLATTKGLLVLTDIVGGTPINLASYLLERENTIVASGVNLPMLLEVLMARTGDFATIEETLRSAYAQGLTVRTNADLEGEEDDEYSL</sequence>
<evidence type="ECO:0000256" key="1">
    <source>
        <dbReference type="ARBA" id="ARBA00004496"/>
    </source>
</evidence>
<dbReference type="EMBL" id="CP147251">
    <property type="protein sequence ID" value="WYJ78048.1"/>
    <property type="molecule type" value="Genomic_DNA"/>
</dbReference>
<evidence type="ECO:0000256" key="2">
    <source>
        <dbReference type="ARBA" id="ARBA00022448"/>
    </source>
</evidence>
<evidence type="ECO:0000256" key="7">
    <source>
        <dbReference type="ARBA" id="ARBA00022777"/>
    </source>
</evidence>
<evidence type="ECO:0000256" key="4">
    <source>
        <dbReference type="ARBA" id="ARBA00022597"/>
    </source>
</evidence>
<comment type="subcellular location">
    <subcellularLocation>
        <location evidence="1">Cytoplasm</location>
    </subcellularLocation>
</comment>
<keyword evidence="5" id="KW-0808">Transferase</keyword>
<keyword evidence="6" id="KW-0598">Phosphotransferase system</keyword>
<accession>A0ABZ2SR57</accession>
<keyword evidence="3" id="KW-0963">Cytoplasm</keyword>
<dbReference type="InterPro" id="IPR051471">
    <property type="entry name" value="Bacterial_PTS_sugar_comp"/>
</dbReference>
<dbReference type="Proteomes" id="UP000664701">
    <property type="component" value="Chromosome"/>
</dbReference>
<dbReference type="SUPFAM" id="SSF53062">
    <property type="entry name" value="PTS system fructose IIA component-like"/>
    <property type="match status" value="1"/>
</dbReference>
<dbReference type="InterPro" id="IPR033887">
    <property type="entry name" value="PTS_IIA_man"/>
</dbReference>
<gene>
    <name evidence="9" type="ORF">DOK78_002704</name>
</gene>
<reference evidence="9 10" key="1">
    <citation type="submission" date="2024-03" db="EMBL/GenBank/DDBJ databases">
        <title>The Genome Sequence of Enterococcus sp. DIV2402.</title>
        <authorList>
            <consortium name="The Broad Institute Genomics Platform"/>
            <consortium name="The Broad Institute Microbial Omics Core"/>
            <consortium name="The Broad Institute Genomic Center for Infectious Diseases"/>
            <person name="Earl A."/>
            <person name="Manson A."/>
            <person name="Gilmore M."/>
            <person name="Schwartman J."/>
            <person name="Shea T."/>
            <person name="Abouelleil A."/>
            <person name="Cao P."/>
            <person name="Chapman S."/>
            <person name="Cusick C."/>
            <person name="Young S."/>
            <person name="Neafsey D."/>
            <person name="Nusbaum C."/>
            <person name="Birren B."/>
        </authorList>
    </citation>
    <scope>NUCLEOTIDE SEQUENCE [LARGE SCALE GENOMIC DNA]</scope>
    <source>
        <strain evidence="9 10">DIV2402</strain>
    </source>
</reference>
<name>A0ABZ2SR57_9ENTE</name>
<feature type="domain" description="PTS EIIA type-4" evidence="8">
    <location>
        <begin position="4"/>
        <end position="125"/>
    </location>
</feature>